<accession>A0A2T0YAJ6</accession>
<comment type="caution">
    <text evidence="1">The sequence shown here is derived from an EMBL/GenBank/DDBJ whole genome shotgun (WGS) entry which is preliminary data.</text>
</comment>
<evidence type="ECO:0000313" key="1">
    <source>
        <dbReference type="EMBL" id="PRZ11721.1"/>
    </source>
</evidence>
<dbReference type="AlphaFoldDB" id="A0A2T0YAJ6"/>
<dbReference type="Proteomes" id="UP000238217">
    <property type="component" value="Unassembled WGS sequence"/>
</dbReference>
<gene>
    <name evidence="1" type="ORF">BCL67_1345</name>
</gene>
<keyword evidence="2" id="KW-1185">Reference proteome</keyword>
<reference evidence="1 2" key="1">
    <citation type="submission" date="2018-03" db="EMBL/GenBank/DDBJ databases">
        <title>Comparative analysis of microorganisms from saline springs in Andes Mountain Range, Colombia.</title>
        <authorList>
            <person name="Rubin E."/>
        </authorList>
    </citation>
    <scope>NUCLEOTIDE SEQUENCE [LARGE SCALE GENOMIC DNA]</scope>
    <source>
        <strain evidence="1 2">CG 35</strain>
    </source>
</reference>
<organism evidence="1 2">
    <name type="scientific">Nesterenkonia sandarakina</name>
    <dbReference type="NCBI Taxonomy" id="272918"/>
    <lineage>
        <taxon>Bacteria</taxon>
        <taxon>Bacillati</taxon>
        <taxon>Actinomycetota</taxon>
        <taxon>Actinomycetes</taxon>
        <taxon>Micrococcales</taxon>
        <taxon>Micrococcaceae</taxon>
        <taxon>Nesterenkonia</taxon>
    </lineage>
</organism>
<proteinExistence type="predicted"/>
<name>A0A2T0YAJ6_9MICC</name>
<dbReference type="EMBL" id="PVTY01000034">
    <property type="protein sequence ID" value="PRZ11721.1"/>
    <property type="molecule type" value="Genomic_DNA"/>
</dbReference>
<sequence>MARPSKGERQGVTSKLSPSYFEKLDRLCALTGETKVDYIARVLMADLDSVDVLALEGQEPLPMSA</sequence>
<evidence type="ECO:0000313" key="2">
    <source>
        <dbReference type="Proteomes" id="UP000238217"/>
    </source>
</evidence>
<protein>
    <submittedName>
        <fullName evidence="1">Uncharacterized protein</fullName>
    </submittedName>
</protein>